<organism evidence="2 3">
    <name type="scientific">Vibrio caribbeanicus ATCC BAA-2122</name>
    <dbReference type="NCBI Taxonomy" id="796620"/>
    <lineage>
        <taxon>Bacteria</taxon>
        <taxon>Pseudomonadati</taxon>
        <taxon>Pseudomonadota</taxon>
        <taxon>Gammaproteobacteria</taxon>
        <taxon>Vibrionales</taxon>
        <taxon>Vibrionaceae</taxon>
        <taxon>Vibrio</taxon>
    </lineage>
</organism>
<dbReference type="AlphaFoldDB" id="E3BE98"/>
<protein>
    <recommendedName>
        <fullName evidence="1">Abortive phage infection protein C-terminal domain-containing protein</fullName>
    </recommendedName>
</protein>
<reference evidence="2 3" key="1">
    <citation type="journal article" date="2012" name="Int. J. Syst. Evol. Microbiol.">
        <title>Vibrio caribbeanicus sp. nov., isolated from the marine sponge Scleritoderma cyanea.</title>
        <authorList>
            <person name="Hoffmann M."/>
            <person name="Monday S.R."/>
            <person name="Allard M.W."/>
            <person name="Strain E.A."/>
            <person name="Whittaker P."/>
            <person name="Naum M."/>
            <person name="McCarthy P.J."/>
            <person name="Lopez J.V."/>
            <person name="Fischer M."/>
            <person name="Brown E.W."/>
        </authorList>
    </citation>
    <scope>NUCLEOTIDE SEQUENCE [LARGE SCALE GENOMIC DNA]</scope>
    <source>
        <strain evidence="2 3">ATCC BAA-2122</strain>
    </source>
</reference>
<dbReference type="Pfam" id="PF10592">
    <property type="entry name" value="AIPR"/>
    <property type="match status" value="1"/>
</dbReference>
<dbReference type="Proteomes" id="UP000002943">
    <property type="component" value="Unassembled WGS sequence"/>
</dbReference>
<dbReference type="OrthoDB" id="9806213at2"/>
<feature type="domain" description="Abortive phage infection protein C-terminal" evidence="1">
    <location>
        <begin position="256"/>
        <end position="519"/>
    </location>
</feature>
<evidence type="ECO:0000313" key="2">
    <source>
        <dbReference type="EMBL" id="EFP98515.1"/>
    </source>
</evidence>
<proteinExistence type="predicted"/>
<evidence type="ECO:0000313" key="3">
    <source>
        <dbReference type="Proteomes" id="UP000002943"/>
    </source>
</evidence>
<gene>
    <name evidence="2" type="ORF">VIBC2010_08208</name>
</gene>
<name>E3BE98_9VIBR</name>
<evidence type="ECO:0000259" key="1">
    <source>
        <dbReference type="Pfam" id="PF10592"/>
    </source>
</evidence>
<dbReference type="InterPro" id="IPR018891">
    <property type="entry name" value="AIPR_C"/>
</dbReference>
<comment type="caution">
    <text evidence="2">The sequence shown here is derived from an EMBL/GenBank/DDBJ whole genome shotgun (WGS) entry which is preliminary data.</text>
</comment>
<dbReference type="eggNOG" id="COG2159">
    <property type="taxonomic scope" value="Bacteria"/>
</dbReference>
<dbReference type="EMBL" id="AEIU01000002">
    <property type="protein sequence ID" value="EFP98515.1"/>
    <property type="molecule type" value="Genomic_DNA"/>
</dbReference>
<keyword evidence="3" id="KW-1185">Reference proteome</keyword>
<sequence length="593" mass="67286">MSRILNSLRDEFIQSQGLVTKGKDVDFEKFCNFHIIQSEYSKTLNPELVTVGAGNDTGIDGIAIITNGHLVEDVSEVDDLLEANGSLDVQFIFVQSKTSPSFDSGEMSKFYMGVTDFFKEEHSLPSNEDIKRNLEISDYIYTKASHFSSNPKVKLYYVTSGVFNGDEHLTAVRDTFKQQLIDMSMFSSVESELLGEAEITAMYRKANKPDEATFEFERKANLPKIEGVKEAYFGVLPMSEFKSILIDENGDVKNVFDDNVRDFQGVGNAVNKDILNTLSEDKSTEFSILNNGVTIVANDAKVTSSTFTIMDYQIVNGCQTSNVLYQHQLSNDIEGIYIPIRLIVTADDELKSRVTVSTNNQTTVKTEQLAAMSEFQKNLELYYSATSGEGQLYYERRSKQYAKDKNVVKKRVIPISAQIKTFSSMFHQNPHVVTTYYGNLVKGIGKKGSTEIFKDGHSYSIYYLSGLVYYTLEELFRKNVIDKKYRKVKFYITMLIPMLVENGKIPPLNSNRKCEEYMKRFSEILLDLSRSEELFLKAVEIIDGSGAPIEDKQALKSQKMTSQILEHFKTLSPEEIQLKRMEQMDIFESLSEA</sequence>
<dbReference type="STRING" id="796620.VIBC2010_08208"/>
<accession>E3BE98</accession>
<dbReference type="RefSeq" id="WP_009599187.1">
    <property type="nucleotide sequence ID" value="NZ_AEIU01000002.1"/>
</dbReference>